<accession>A0A8S5LPM2</accession>
<protein>
    <submittedName>
        <fullName evidence="2">Chitin synthase regulator</fullName>
    </submittedName>
</protein>
<reference evidence="2" key="1">
    <citation type="journal article" date="2021" name="Proc. Natl. Acad. Sci. U.S.A.">
        <title>A Catalog of Tens of Thousands of Viruses from Human Metagenomes Reveals Hidden Associations with Chronic Diseases.</title>
        <authorList>
            <person name="Tisza M.J."/>
            <person name="Buck C.B."/>
        </authorList>
    </citation>
    <scope>NUCLEOTIDE SEQUENCE</scope>
    <source>
        <strain evidence="2">CtoiW10</strain>
    </source>
</reference>
<feature type="transmembrane region" description="Helical" evidence="1">
    <location>
        <begin position="75"/>
        <end position="98"/>
    </location>
</feature>
<keyword evidence="1" id="KW-1133">Transmembrane helix</keyword>
<evidence type="ECO:0000313" key="2">
    <source>
        <dbReference type="EMBL" id="DAD71882.1"/>
    </source>
</evidence>
<name>A0A8S5LPM2_9CAUD</name>
<proteinExistence type="predicted"/>
<organism evidence="2">
    <name type="scientific">Siphoviridae sp. ctoiW10</name>
    <dbReference type="NCBI Taxonomy" id="2827592"/>
    <lineage>
        <taxon>Viruses</taxon>
        <taxon>Duplodnaviria</taxon>
        <taxon>Heunggongvirae</taxon>
        <taxon>Uroviricota</taxon>
        <taxon>Caudoviricetes</taxon>
    </lineage>
</organism>
<sequence length="99" mass="11709">MIRGQRFRNNAKREYNLWWWSRHGKRSRRRSLPEQKRRCADCQNSDICALYGKSDNPSCFAPKNGRKGKGNQERLEWGVVLLICVVIFVLFFISITFAK</sequence>
<dbReference type="EMBL" id="BK015888">
    <property type="protein sequence ID" value="DAD71882.1"/>
    <property type="molecule type" value="Genomic_DNA"/>
</dbReference>
<keyword evidence="1" id="KW-0472">Membrane</keyword>
<keyword evidence="1" id="KW-0812">Transmembrane</keyword>
<evidence type="ECO:0000256" key="1">
    <source>
        <dbReference type="SAM" id="Phobius"/>
    </source>
</evidence>